<gene>
    <name evidence="6" type="ORF">AWN90_28395</name>
</gene>
<dbReference type="GO" id="GO:0003700">
    <property type="term" value="F:DNA-binding transcription factor activity"/>
    <property type="evidence" value="ECO:0007669"/>
    <property type="project" value="TreeGrafter"/>
</dbReference>
<organism evidence="6 7">
    <name type="scientific">Nocardia terpenica</name>
    <dbReference type="NCBI Taxonomy" id="455432"/>
    <lineage>
        <taxon>Bacteria</taxon>
        <taxon>Bacillati</taxon>
        <taxon>Actinomycetota</taxon>
        <taxon>Actinomycetes</taxon>
        <taxon>Mycobacteriales</taxon>
        <taxon>Nocardiaceae</taxon>
        <taxon>Nocardia</taxon>
    </lineage>
</organism>
<dbReference type="AlphaFoldDB" id="A0A164LSB4"/>
<dbReference type="InterPro" id="IPR009057">
    <property type="entry name" value="Homeodomain-like_sf"/>
</dbReference>
<dbReference type="EMBL" id="LWGR01000007">
    <property type="protein sequence ID" value="KZM72704.1"/>
    <property type="molecule type" value="Genomic_DNA"/>
</dbReference>
<keyword evidence="1" id="KW-0805">Transcription regulation</keyword>
<dbReference type="SUPFAM" id="SSF48498">
    <property type="entry name" value="Tetracyclin repressor-like, C-terminal domain"/>
    <property type="match status" value="1"/>
</dbReference>
<dbReference type="SUPFAM" id="SSF46689">
    <property type="entry name" value="Homeodomain-like"/>
    <property type="match status" value="1"/>
</dbReference>
<evidence type="ECO:0000256" key="2">
    <source>
        <dbReference type="ARBA" id="ARBA00023125"/>
    </source>
</evidence>
<dbReference type="PROSITE" id="PS50977">
    <property type="entry name" value="HTH_TETR_2"/>
    <property type="match status" value="1"/>
</dbReference>
<name>A0A164LSB4_9NOCA</name>
<dbReference type="OrthoDB" id="9796019at2"/>
<evidence type="ECO:0000313" key="7">
    <source>
        <dbReference type="Proteomes" id="UP000076512"/>
    </source>
</evidence>
<dbReference type="STRING" id="455432.AWN90_28395"/>
<dbReference type="RefSeq" id="WP_067588839.1">
    <property type="nucleotide sequence ID" value="NZ_JABMCZ010000005.1"/>
</dbReference>
<dbReference type="PANTHER" id="PTHR30055:SF148">
    <property type="entry name" value="TETR-FAMILY TRANSCRIPTIONAL REGULATOR"/>
    <property type="match status" value="1"/>
</dbReference>
<reference evidence="6 7" key="1">
    <citation type="submission" date="2016-04" db="EMBL/GenBank/DDBJ databases">
        <authorList>
            <person name="Evans L.H."/>
            <person name="Alamgir A."/>
            <person name="Owens N."/>
            <person name="Weber N.D."/>
            <person name="Virtaneva K."/>
            <person name="Barbian K."/>
            <person name="Babar A."/>
            <person name="Rosenke K."/>
        </authorList>
    </citation>
    <scope>NUCLEOTIDE SEQUENCE [LARGE SCALE GENOMIC DNA]</scope>
    <source>
        <strain evidence="6 7">IFM 0406</strain>
    </source>
</reference>
<feature type="domain" description="HTH tetR-type" evidence="5">
    <location>
        <begin position="14"/>
        <end position="75"/>
    </location>
</feature>
<evidence type="ECO:0000256" key="3">
    <source>
        <dbReference type="ARBA" id="ARBA00023163"/>
    </source>
</evidence>
<dbReference type="PANTHER" id="PTHR30055">
    <property type="entry name" value="HTH-TYPE TRANSCRIPTIONAL REGULATOR RUTR"/>
    <property type="match status" value="1"/>
</dbReference>
<evidence type="ECO:0000313" key="6">
    <source>
        <dbReference type="EMBL" id="KZM72704.1"/>
    </source>
</evidence>
<evidence type="ECO:0000256" key="1">
    <source>
        <dbReference type="ARBA" id="ARBA00023015"/>
    </source>
</evidence>
<feature type="DNA-binding region" description="H-T-H motif" evidence="4">
    <location>
        <begin position="38"/>
        <end position="57"/>
    </location>
</feature>
<dbReference type="InterPro" id="IPR011075">
    <property type="entry name" value="TetR_C"/>
</dbReference>
<dbReference type="Gene3D" id="1.10.10.60">
    <property type="entry name" value="Homeodomain-like"/>
    <property type="match status" value="1"/>
</dbReference>
<dbReference type="Pfam" id="PF00440">
    <property type="entry name" value="TetR_N"/>
    <property type="match status" value="1"/>
</dbReference>
<sequence length="203" mass="22284">MPTTERTAGRKRDPRTDVAAIDAVLDLVAAGASLSGLSLVTIADYAGVSRNSLYRRWKTKQELYFDVLDAINKPMPPFDGPSARQNLAGFLAVLIERTLDPRASAVLRSLLAEATSFPELYARYFDQVVEPRREVGRRILRQGIAVGELDPGIDVELVREVLVAPALARLNSGSAEGLDPEQTGRRIVDLLYHGIRRDQATST</sequence>
<evidence type="ECO:0000256" key="4">
    <source>
        <dbReference type="PROSITE-ProRule" id="PRU00335"/>
    </source>
</evidence>
<dbReference type="InterPro" id="IPR001647">
    <property type="entry name" value="HTH_TetR"/>
</dbReference>
<proteinExistence type="predicted"/>
<dbReference type="Pfam" id="PF16859">
    <property type="entry name" value="TetR_C_11"/>
    <property type="match status" value="1"/>
</dbReference>
<dbReference type="InterPro" id="IPR036271">
    <property type="entry name" value="Tet_transcr_reg_TetR-rel_C_sf"/>
</dbReference>
<keyword evidence="7" id="KW-1185">Reference proteome</keyword>
<dbReference type="InterPro" id="IPR050109">
    <property type="entry name" value="HTH-type_TetR-like_transc_reg"/>
</dbReference>
<keyword evidence="3" id="KW-0804">Transcription</keyword>
<protein>
    <recommendedName>
        <fullName evidence="5">HTH tetR-type domain-containing protein</fullName>
    </recommendedName>
</protein>
<evidence type="ECO:0000259" key="5">
    <source>
        <dbReference type="PROSITE" id="PS50977"/>
    </source>
</evidence>
<dbReference type="Gene3D" id="1.10.357.10">
    <property type="entry name" value="Tetracycline Repressor, domain 2"/>
    <property type="match status" value="1"/>
</dbReference>
<keyword evidence="2 4" id="KW-0238">DNA-binding</keyword>
<dbReference type="Proteomes" id="UP000076512">
    <property type="component" value="Unassembled WGS sequence"/>
</dbReference>
<accession>A0A164LSB4</accession>
<dbReference type="GO" id="GO:0000976">
    <property type="term" value="F:transcription cis-regulatory region binding"/>
    <property type="evidence" value="ECO:0007669"/>
    <property type="project" value="TreeGrafter"/>
</dbReference>
<comment type="caution">
    <text evidence="6">The sequence shown here is derived from an EMBL/GenBank/DDBJ whole genome shotgun (WGS) entry which is preliminary data.</text>
</comment>